<accession>A0A1D2NAT8</accession>
<gene>
    <name evidence="2" type="ORF">Ocin01_04310</name>
</gene>
<sequence>MVYALIYKKSLTLSPTKSLQNEQLETGTEDDDICGGDADGEDDKRSGTSSTGRSSSTTHGFDNGSIVNIMSEDTNNIMMFFWMAHFIWAIPLKVL</sequence>
<feature type="compositionally biased region" description="Acidic residues" evidence="1">
    <location>
        <begin position="27"/>
        <end position="41"/>
    </location>
</feature>
<proteinExistence type="predicted"/>
<evidence type="ECO:0000256" key="1">
    <source>
        <dbReference type="SAM" id="MobiDB-lite"/>
    </source>
</evidence>
<evidence type="ECO:0000313" key="2">
    <source>
        <dbReference type="EMBL" id="ODN02370.1"/>
    </source>
</evidence>
<keyword evidence="3" id="KW-1185">Reference proteome</keyword>
<dbReference type="AlphaFoldDB" id="A0A1D2NAT8"/>
<dbReference type="OrthoDB" id="6500128at2759"/>
<dbReference type="EMBL" id="LJIJ01000114">
    <property type="protein sequence ID" value="ODN02370.1"/>
    <property type="molecule type" value="Genomic_DNA"/>
</dbReference>
<dbReference type="GO" id="GO:0005524">
    <property type="term" value="F:ATP binding"/>
    <property type="evidence" value="ECO:0007669"/>
    <property type="project" value="UniProtKB-KW"/>
</dbReference>
<organism evidence="2 3">
    <name type="scientific">Orchesella cincta</name>
    <name type="common">Springtail</name>
    <name type="synonym">Podura cincta</name>
    <dbReference type="NCBI Taxonomy" id="48709"/>
    <lineage>
        <taxon>Eukaryota</taxon>
        <taxon>Metazoa</taxon>
        <taxon>Ecdysozoa</taxon>
        <taxon>Arthropoda</taxon>
        <taxon>Hexapoda</taxon>
        <taxon>Collembola</taxon>
        <taxon>Entomobryomorpha</taxon>
        <taxon>Entomobryoidea</taxon>
        <taxon>Orchesellidae</taxon>
        <taxon>Orchesellinae</taxon>
        <taxon>Orchesella</taxon>
    </lineage>
</organism>
<dbReference type="Proteomes" id="UP000094527">
    <property type="component" value="Unassembled WGS sequence"/>
</dbReference>
<keyword evidence="2" id="KW-0067">ATP-binding</keyword>
<keyword evidence="2" id="KW-0547">Nucleotide-binding</keyword>
<feature type="region of interest" description="Disordered" evidence="1">
    <location>
        <begin position="18"/>
        <end position="65"/>
    </location>
</feature>
<evidence type="ECO:0000313" key="3">
    <source>
        <dbReference type="Proteomes" id="UP000094527"/>
    </source>
</evidence>
<feature type="compositionally biased region" description="Low complexity" evidence="1">
    <location>
        <begin position="47"/>
        <end position="58"/>
    </location>
</feature>
<dbReference type="STRING" id="48709.A0A1D2NAT8"/>
<comment type="caution">
    <text evidence="2">The sequence shown here is derived from an EMBL/GenBank/DDBJ whole genome shotgun (WGS) entry which is preliminary data.</text>
</comment>
<name>A0A1D2NAT8_ORCCI</name>
<protein>
    <submittedName>
        <fullName evidence="2">ATP-binding cassette sub-family C member Sur</fullName>
    </submittedName>
</protein>
<reference evidence="2 3" key="1">
    <citation type="journal article" date="2016" name="Genome Biol. Evol.">
        <title>Gene Family Evolution Reflects Adaptation to Soil Environmental Stressors in the Genome of the Collembolan Orchesella cincta.</title>
        <authorList>
            <person name="Faddeeva-Vakhrusheva A."/>
            <person name="Derks M.F."/>
            <person name="Anvar S.Y."/>
            <person name="Agamennone V."/>
            <person name="Suring W."/>
            <person name="Smit S."/>
            <person name="van Straalen N.M."/>
            <person name="Roelofs D."/>
        </authorList>
    </citation>
    <scope>NUCLEOTIDE SEQUENCE [LARGE SCALE GENOMIC DNA]</scope>
    <source>
        <tissue evidence="2">Mixed pool</tissue>
    </source>
</reference>